<name>A0AAW2F5H9_9HYME</name>
<proteinExistence type="predicted"/>
<keyword evidence="3" id="KW-1185">Reference proteome</keyword>
<accession>A0AAW2F5H9</accession>
<evidence type="ECO:0000256" key="1">
    <source>
        <dbReference type="SAM" id="MobiDB-lite"/>
    </source>
</evidence>
<sequence length="98" mass="11134">MKKNNWFEGSIFIRNSVESARERIRGICKRIIADKPTNVFAQLYVMGLQRHEEAPGLLLAEQEQAKETGMPKVHRQTNSDPGGSLRWSALEGMDYGSR</sequence>
<organism evidence="2 3">
    <name type="scientific">Cardiocondyla obscurior</name>
    <dbReference type="NCBI Taxonomy" id="286306"/>
    <lineage>
        <taxon>Eukaryota</taxon>
        <taxon>Metazoa</taxon>
        <taxon>Ecdysozoa</taxon>
        <taxon>Arthropoda</taxon>
        <taxon>Hexapoda</taxon>
        <taxon>Insecta</taxon>
        <taxon>Pterygota</taxon>
        <taxon>Neoptera</taxon>
        <taxon>Endopterygota</taxon>
        <taxon>Hymenoptera</taxon>
        <taxon>Apocrita</taxon>
        <taxon>Aculeata</taxon>
        <taxon>Formicoidea</taxon>
        <taxon>Formicidae</taxon>
        <taxon>Myrmicinae</taxon>
        <taxon>Cardiocondyla</taxon>
    </lineage>
</organism>
<reference evidence="2 3" key="1">
    <citation type="submission" date="2023-03" db="EMBL/GenBank/DDBJ databases">
        <title>High recombination rates correlate with genetic variation in Cardiocondyla obscurior ants.</title>
        <authorList>
            <person name="Errbii M."/>
        </authorList>
    </citation>
    <scope>NUCLEOTIDE SEQUENCE [LARGE SCALE GENOMIC DNA]</scope>
    <source>
        <strain evidence="2">Alpha-2009</strain>
        <tissue evidence="2">Whole body</tissue>
    </source>
</reference>
<protein>
    <submittedName>
        <fullName evidence="2">Uncharacterized protein</fullName>
    </submittedName>
</protein>
<comment type="caution">
    <text evidence="2">The sequence shown here is derived from an EMBL/GenBank/DDBJ whole genome shotgun (WGS) entry which is preliminary data.</text>
</comment>
<feature type="region of interest" description="Disordered" evidence="1">
    <location>
        <begin position="65"/>
        <end position="98"/>
    </location>
</feature>
<evidence type="ECO:0000313" key="3">
    <source>
        <dbReference type="Proteomes" id="UP001430953"/>
    </source>
</evidence>
<dbReference type="EMBL" id="JADYXP020000015">
    <property type="protein sequence ID" value="KAL0109470.1"/>
    <property type="molecule type" value="Genomic_DNA"/>
</dbReference>
<gene>
    <name evidence="2" type="ORF">PUN28_014497</name>
</gene>
<dbReference type="AlphaFoldDB" id="A0AAW2F5H9"/>
<evidence type="ECO:0000313" key="2">
    <source>
        <dbReference type="EMBL" id="KAL0109470.1"/>
    </source>
</evidence>
<dbReference type="Proteomes" id="UP001430953">
    <property type="component" value="Unassembled WGS sequence"/>
</dbReference>